<sequence length="243" mass="26850">METIFLENEGQKIFGIIHNVGLNTPVVIMFHGFTGNHIESRFIFARLSRALEKAGISSIRFDFRGSGDSEGTFEEMTLSSEMSDAKAIANYARDRFKGHIGILGLSMGGTIALLTAPMLKPNALCLWAPAAKNREVFTNGGMPQQIEKGKRLDVGGLEISNAFIKEVLTMNAFEKAKYYSNPVLILHGTSDSTVPFEHSQDLAKEFDHVTLVPVEGADHVFTSVQWSSFVIEKTVNFFTENLL</sequence>
<dbReference type="InterPro" id="IPR053145">
    <property type="entry name" value="AB_hydrolase_Est10"/>
</dbReference>
<dbReference type="PANTHER" id="PTHR43265">
    <property type="entry name" value="ESTERASE ESTD"/>
    <property type="match status" value="1"/>
</dbReference>
<dbReference type="Pfam" id="PF12146">
    <property type="entry name" value="Hydrolase_4"/>
    <property type="match status" value="1"/>
</dbReference>
<dbReference type="PANTHER" id="PTHR43265:SF1">
    <property type="entry name" value="ESTERASE ESTD"/>
    <property type="match status" value="1"/>
</dbReference>
<dbReference type="InterPro" id="IPR029058">
    <property type="entry name" value="AB_hydrolase_fold"/>
</dbReference>
<evidence type="ECO:0000259" key="1">
    <source>
        <dbReference type="Pfam" id="PF12146"/>
    </source>
</evidence>
<dbReference type="AlphaFoldDB" id="A0A2H4ULC9"/>
<accession>A0A2H4ULC9</accession>
<dbReference type="InterPro" id="IPR022742">
    <property type="entry name" value="Hydrolase_4"/>
</dbReference>
<feature type="domain" description="Serine aminopeptidase S33" evidence="1">
    <location>
        <begin position="26"/>
        <end position="135"/>
    </location>
</feature>
<reference evidence="2" key="1">
    <citation type="submission" date="2016-11" db="EMBL/GenBank/DDBJ databases">
        <title>In situ enriched metagenome sample from a marine hydrothermal sediment.</title>
        <authorList>
            <person name="Stokke R."/>
            <person name="Steen I.H."/>
        </authorList>
    </citation>
    <scope>NUCLEOTIDE SEQUENCE</scope>
</reference>
<dbReference type="ESTHER" id="9zzzz-KY203030">
    <property type="family name" value="FAE-Bacterial-promiscuous"/>
</dbReference>
<name>A0A2H4ULC9_9ZZZZ</name>
<protein>
    <submittedName>
        <fullName evidence="2">Esterase/lipase</fullName>
    </submittedName>
</protein>
<dbReference type="SUPFAM" id="SSF53474">
    <property type="entry name" value="alpha/beta-Hydrolases"/>
    <property type="match status" value="1"/>
</dbReference>
<dbReference type="EMBL" id="KY203030">
    <property type="protein sequence ID" value="ATZ76871.1"/>
    <property type="molecule type" value="Genomic_DNA"/>
</dbReference>
<evidence type="ECO:0000313" key="2">
    <source>
        <dbReference type="EMBL" id="ATZ76871.1"/>
    </source>
</evidence>
<dbReference type="GO" id="GO:0052689">
    <property type="term" value="F:carboxylic ester hydrolase activity"/>
    <property type="evidence" value="ECO:0007669"/>
    <property type="project" value="TreeGrafter"/>
</dbReference>
<proteinExistence type="predicted"/>
<dbReference type="SMR" id="A0A2H4ULC9"/>
<dbReference type="Gene3D" id="3.40.50.1820">
    <property type="entry name" value="alpha/beta hydrolase"/>
    <property type="match status" value="1"/>
</dbReference>
<organism evidence="2">
    <name type="scientific">uncultured prokaryote</name>
    <dbReference type="NCBI Taxonomy" id="198431"/>
    <lineage>
        <taxon>unclassified sequences</taxon>
        <taxon>environmental samples</taxon>
    </lineage>
</organism>